<gene>
    <name evidence="2" type="ORF">IV454_23315</name>
</gene>
<evidence type="ECO:0000313" key="3">
    <source>
        <dbReference type="Proteomes" id="UP000662888"/>
    </source>
</evidence>
<keyword evidence="3" id="KW-1185">Reference proteome</keyword>
<accession>A0AA49A6M7</accession>
<protein>
    <submittedName>
        <fullName evidence="2">Beta-lactamase family protein</fullName>
    </submittedName>
</protein>
<dbReference type="EMBL" id="CP065053">
    <property type="protein sequence ID" value="QPI48439.1"/>
    <property type="molecule type" value="Genomic_DNA"/>
</dbReference>
<dbReference type="Gene3D" id="3.40.710.10">
    <property type="entry name" value="DD-peptidase/beta-lactamase superfamily"/>
    <property type="match status" value="1"/>
</dbReference>
<sequence length="418" mass="45696">MAPVYGVINALEKTVATMNFYREKDPMLKDPMQSSRAMTSRRRALLARHAGFLLVMPVISMSLSGCASSSRTDLPSGNVHETLKVLAERHHVCAVALAVIKNRQLESIDSATACSPAAALDADSVFQAASLSKPVFAYAVLKLVAQGKLELDAPVVKYLPQGYRHQFDPLKEEPSELVTDSRLQAITVRMVLNHTSGLPNWASGPLGFDSAPGAKWNYSGEGYVLLQRAVEAVTGQPLDQFMSSQVFKPLGMLHSDYAWNERIGQHLLAGTKANGTPRVVPDWKRPMAAASLYTSAADYGKFLVTVLNDDDLMKQISALPVTVDPALGLSWGLGWGMERNQDDSYIWQWGNNMGYRAFVIASVRTGDGFVMLTNSENGLDLAQPMTQKILPGEHKLFQSPMLGVDVINLLCKTLRVCL</sequence>
<organism evidence="2 3">
    <name type="scientific">Massilia antarctica</name>
    <dbReference type="NCBI Taxonomy" id="2765360"/>
    <lineage>
        <taxon>Bacteria</taxon>
        <taxon>Pseudomonadati</taxon>
        <taxon>Pseudomonadota</taxon>
        <taxon>Betaproteobacteria</taxon>
        <taxon>Burkholderiales</taxon>
        <taxon>Oxalobacteraceae</taxon>
        <taxon>Telluria group</taxon>
        <taxon>Massilia</taxon>
    </lineage>
</organism>
<dbReference type="SUPFAM" id="SSF56601">
    <property type="entry name" value="beta-lactamase/transpeptidase-like"/>
    <property type="match status" value="1"/>
</dbReference>
<evidence type="ECO:0000313" key="2">
    <source>
        <dbReference type="EMBL" id="QPI48439.1"/>
    </source>
</evidence>
<dbReference type="InterPro" id="IPR012338">
    <property type="entry name" value="Beta-lactam/transpept-like"/>
</dbReference>
<reference evidence="2 3" key="1">
    <citation type="submission" date="2020-11" db="EMBL/GenBank/DDBJ databases">
        <authorList>
            <person name="Sun Q."/>
        </authorList>
    </citation>
    <scope>NUCLEOTIDE SEQUENCE [LARGE SCALE GENOMIC DNA]</scope>
    <source>
        <strain evidence="2 3">P8398</strain>
    </source>
</reference>
<dbReference type="PANTHER" id="PTHR43283:SF18">
    <property type="match status" value="1"/>
</dbReference>
<dbReference type="Proteomes" id="UP000662888">
    <property type="component" value="Chromosome"/>
</dbReference>
<name>A0AA49A6M7_9BURK</name>
<dbReference type="RefSeq" id="WP_206088059.1">
    <property type="nucleotide sequence ID" value="NZ_CP065053.1"/>
</dbReference>
<dbReference type="InterPro" id="IPR050789">
    <property type="entry name" value="Diverse_Enzym_Activities"/>
</dbReference>
<dbReference type="PANTHER" id="PTHR43283">
    <property type="entry name" value="BETA-LACTAMASE-RELATED"/>
    <property type="match status" value="1"/>
</dbReference>
<dbReference type="Pfam" id="PF00144">
    <property type="entry name" value="Beta-lactamase"/>
    <property type="match status" value="1"/>
</dbReference>
<proteinExistence type="predicted"/>
<feature type="domain" description="Beta-lactamase-related" evidence="1">
    <location>
        <begin position="84"/>
        <end position="384"/>
    </location>
</feature>
<dbReference type="InterPro" id="IPR001466">
    <property type="entry name" value="Beta-lactam-related"/>
</dbReference>
<evidence type="ECO:0000259" key="1">
    <source>
        <dbReference type="Pfam" id="PF00144"/>
    </source>
</evidence>